<dbReference type="PROSITE" id="PS51686">
    <property type="entry name" value="SAM_MT_RSMB_NOP"/>
    <property type="match status" value="1"/>
</dbReference>
<dbReference type="PRINTS" id="PR02012">
    <property type="entry name" value="RCMTNOP2"/>
</dbReference>
<dbReference type="GO" id="GO:0000470">
    <property type="term" value="P:maturation of LSU-rRNA"/>
    <property type="evidence" value="ECO:0007669"/>
    <property type="project" value="TreeGrafter"/>
</dbReference>
<dbReference type="GeneID" id="85310052"/>
<evidence type="ECO:0000256" key="2">
    <source>
        <dbReference type="ARBA" id="ARBA00007494"/>
    </source>
</evidence>
<evidence type="ECO:0000256" key="5">
    <source>
        <dbReference type="ARBA" id="ARBA00022679"/>
    </source>
</evidence>
<dbReference type="NCBIfam" id="TIGR00446">
    <property type="entry name" value="nop2p"/>
    <property type="match status" value="1"/>
</dbReference>
<dbReference type="PANTHER" id="PTHR22807:SF30">
    <property type="entry name" value="28S RRNA (CYTOSINE(4447)-C(5))-METHYLTRANSFERASE-RELATED"/>
    <property type="match status" value="1"/>
</dbReference>
<sequence length="692" mass="76032">MGVGRRMKKQGPPAPLSEAHFDKLKRKKGIPVDDTPAEAPSYKKRRTSKKSEQSPKGDGRANTKGATSKPARKQAGSEKSAPGAPKDGKRVGNSKAKKTPLPESDEEMDDEFGASDLEDEADESELNGEKLGDDFLGSDDSVYDSDQEQGHRKETFVFSDDEDDDEDREEKLTVANIEGLSRKLDKQLEEEAAENEAELREEALQTNIDGDKPQVLGGDDDDDELSSKAKTLLAPDLQMLRTRITETIRVLEDFSNLAEEGRSRVEYTSQLLKDFCSYYGYSEFLAEKLMNLFSVKEAFAFFEANESARPVVIRTNTLRTHRRDLAQALINRGVTLEPVGKWSKVGLQIFDSNVPLGATPEYLAGHYILQAASSFLPVMALCPQENERVLDMAAAPGGKTTHMAALMKNTGVIFANDANKARSKGLIGNIHRLGAANTIVCNYDAREFPGVMGGFDRVLLDAPCSGTGVIAKDPSVKTNKDEKDFMVLPHTQKQLLLAAIDSVNHASKTGGYVVYSTCSVTVEENEQVVAYALSRRPNVKLVETGLPFGKEGFTSYMGKEFPPSLKLTRRYYPHTYNMDGFYVAKFQKLRATPANAVKVNSAADKKSNGVKRAGGGSAGAGDRDEDEDEIVDRTPIAADDEEGGEEDGFGGFDDDEDREYMDRARRNAMRRRGLDPKALNQKGAKKGKETKE</sequence>
<feature type="binding site" evidence="10">
    <location>
        <begin position="393"/>
        <end position="399"/>
    </location>
    <ligand>
        <name>S-adenosyl-L-methionine</name>
        <dbReference type="ChEBI" id="CHEBI:59789"/>
    </ligand>
</feature>
<dbReference type="InterPro" id="IPR029063">
    <property type="entry name" value="SAM-dependent_MTases_sf"/>
</dbReference>
<dbReference type="InterPro" id="IPR018314">
    <property type="entry name" value="RsmB/NOL1/NOP2-like_CS"/>
</dbReference>
<keyword evidence="4 10" id="KW-0489">Methyltransferase</keyword>
<gene>
    <name evidence="13" type="ORF">QBC33DRAFT_526002</name>
</gene>
<feature type="domain" description="SAM-dependent MTase RsmB/NOP-type" evidence="12">
    <location>
        <begin position="301"/>
        <end position="589"/>
    </location>
</feature>
<dbReference type="InterPro" id="IPR049560">
    <property type="entry name" value="MeTrfase_RsmB-F_NOP2_cat"/>
</dbReference>
<dbReference type="AlphaFoldDB" id="A0AAJ0C648"/>
<feature type="binding site" evidence="10">
    <location>
        <position position="461"/>
    </location>
    <ligand>
        <name>S-adenosyl-L-methionine</name>
        <dbReference type="ChEBI" id="CHEBI:59789"/>
    </ligand>
</feature>
<keyword evidence="7 10" id="KW-0694">RNA-binding</keyword>
<feature type="region of interest" description="Disordered" evidence="11">
    <location>
        <begin position="605"/>
        <end position="692"/>
    </location>
</feature>
<evidence type="ECO:0000259" key="12">
    <source>
        <dbReference type="PROSITE" id="PS51686"/>
    </source>
</evidence>
<evidence type="ECO:0000256" key="9">
    <source>
        <dbReference type="ARBA" id="ARBA00082314"/>
    </source>
</evidence>
<accession>A0AAJ0C648</accession>
<evidence type="ECO:0000256" key="1">
    <source>
        <dbReference type="ARBA" id="ARBA00004604"/>
    </source>
</evidence>
<name>A0AAJ0C648_9PEZI</name>
<dbReference type="CDD" id="cd02440">
    <property type="entry name" value="AdoMet_MTases"/>
    <property type="match status" value="1"/>
</dbReference>
<dbReference type="RefSeq" id="XP_060287083.1">
    <property type="nucleotide sequence ID" value="XM_060426865.1"/>
</dbReference>
<dbReference type="SUPFAM" id="SSF53335">
    <property type="entry name" value="S-adenosyl-L-methionine-dependent methyltransferases"/>
    <property type="match status" value="1"/>
</dbReference>
<dbReference type="PRINTS" id="PR02008">
    <property type="entry name" value="RCMTFAMILY"/>
</dbReference>
<dbReference type="InterPro" id="IPR023267">
    <property type="entry name" value="RCMT"/>
</dbReference>
<evidence type="ECO:0000256" key="10">
    <source>
        <dbReference type="PROSITE-ProRule" id="PRU01023"/>
    </source>
</evidence>
<dbReference type="InterPro" id="IPR023273">
    <property type="entry name" value="RCMT_NOP2"/>
</dbReference>
<dbReference type="PANTHER" id="PTHR22807">
    <property type="entry name" value="NOP2 YEAST -RELATED NOL1/NOP2/FMU SUN DOMAIN-CONTAINING"/>
    <property type="match status" value="1"/>
</dbReference>
<dbReference type="InterPro" id="IPR001678">
    <property type="entry name" value="MeTrfase_RsmB-F_NOP2_dom"/>
</dbReference>
<dbReference type="GO" id="GO:0009383">
    <property type="term" value="F:rRNA (cytosine-C5-)-methyltransferase activity"/>
    <property type="evidence" value="ECO:0007669"/>
    <property type="project" value="TreeGrafter"/>
</dbReference>
<feature type="compositionally biased region" description="Basic and acidic residues" evidence="11">
    <location>
        <begin position="49"/>
        <end position="61"/>
    </location>
</feature>
<feature type="region of interest" description="Disordered" evidence="11">
    <location>
        <begin position="188"/>
        <end position="225"/>
    </location>
</feature>
<feature type="compositionally biased region" description="Acidic residues" evidence="11">
    <location>
        <begin position="159"/>
        <end position="168"/>
    </location>
</feature>
<evidence type="ECO:0000256" key="8">
    <source>
        <dbReference type="ARBA" id="ARBA00023242"/>
    </source>
</evidence>
<dbReference type="GO" id="GO:0070475">
    <property type="term" value="P:rRNA base methylation"/>
    <property type="evidence" value="ECO:0007669"/>
    <property type="project" value="TreeGrafter"/>
</dbReference>
<keyword evidence="14" id="KW-1185">Reference proteome</keyword>
<dbReference type="FunFam" id="3.30.70.1170:FF:000001">
    <property type="entry name" value="Ribosomal RNA methyltransferase Nop2"/>
    <property type="match status" value="1"/>
</dbReference>
<keyword evidence="3" id="KW-0690">Ribosome biogenesis</keyword>
<evidence type="ECO:0000256" key="6">
    <source>
        <dbReference type="ARBA" id="ARBA00022691"/>
    </source>
</evidence>
<comment type="similarity">
    <text evidence="2 10">Belongs to the class I-like SAM-binding methyltransferase superfamily. RsmB/NOP family.</text>
</comment>
<protein>
    <recommendedName>
        <fullName evidence="9">Nucleolar protein 2</fullName>
    </recommendedName>
</protein>
<organism evidence="13 14">
    <name type="scientific">Phialemonium atrogriseum</name>
    <dbReference type="NCBI Taxonomy" id="1093897"/>
    <lineage>
        <taxon>Eukaryota</taxon>
        <taxon>Fungi</taxon>
        <taxon>Dikarya</taxon>
        <taxon>Ascomycota</taxon>
        <taxon>Pezizomycotina</taxon>
        <taxon>Sordariomycetes</taxon>
        <taxon>Sordariomycetidae</taxon>
        <taxon>Cephalothecales</taxon>
        <taxon>Cephalothecaceae</taxon>
        <taxon>Phialemonium</taxon>
    </lineage>
</organism>
<keyword evidence="6 10" id="KW-0949">S-adenosyl-L-methionine</keyword>
<evidence type="ECO:0000256" key="7">
    <source>
        <dbReference type="ARBA" id="ARBA00022884"/>
    </source>
</evidence>
<dbReference type="EMBL" id="MU838999">
    <property type="protein sequence ID" value="KAK1770870.1"/>
    <property type="molecule type" value="Genomic_DNA"/>
</dbReference>
<evidence type="ECO:0000256" key="4">
    <source>
        <dbReference type="ARBA" id="ARBA00022603"/>
    </source>
</evidence>
<evidence type="ECO:0000256" key="11">
    <source>
        <dbReference type="SAM" id="MobiDB-lite"/>
    </source>
</evidence>
<feature type="binding site" evidence="10">
    <location>
        <position position="444"/>
    </location>
    <ligand>
        <name>S-adenosyl-L-methionine</name>
        <dbReference type="ChEBI" id="CHEBI:59789"/>
    </ligand>
</feature>
<dbReference type="InterPro" id="IPR011023">
    <property type="entry name" value="Nop2p"/>
</dbReference>
<comment type="caution">
    <text evidence="13">The sequence shown here is derived from an EMBL/GenBank/DDBJ whole genome shotgun (WGS) entry which is preliminary data.</text>
</comment>
<dbReference type="GO" id="GO:0005730">
    <property type="term" value="C:nucleolus"/>
    <property type="evidence" value="ECO:0007669"/>
    <property type="project" value="UniProtKB-SubCell"/>
</dbReference>
<keyword evidence="5 10" id="KW-0808">Transferase</keyword>
<feature type="compositionally biased region" description="Acidic residues" evidence="11">
    <location>
        <begin position="103"/>
        <end position="126"/>
    </location>
</feature>
<proteinExistence type="inferred from homology"/>
<evidence type="ECO:0000256" key="3">
    <source>
        <dbReference type="ARBA" id="ARBA00022517"/>
    </source>
</evidence>
<evidence type="ECO:0000313" key="13">
    <source>
        <dbReference type="EMBL" id="KAK1770870.1"/>
    </source>
</evidence>
<dbReference type="Pfam" id="PF01189">
    <property type="entry name" value="Methyltr_RsmB-F"/>
    <property type="match status" value="1"/>
</dbReference>
<feature type="active site" description="Nucleophile" evidence="10">
    <location>
        <position position="518"/>
    </location>
</feature>
<feature type="binding site" evidence="10">
    <location>
        <position position="417"/>
    </location>
    <ligand>
        <name>S-adenosyl-L-methionine</name>
        <dbReference type="ChEBI" id="CHEBI:59789"/>
    </ligand>
</feature>
<dbReference type="Proteomes" id="UP001244011">
    <property type="component" value="Unassembled WGS sequence"/>
</dbReference>
<dbReference type="GO" id="GO:0003723">
    <property type="term" value="F:RNA binding"/>
    <property type="evidence" value="ECO:0007669"/>
    <property type="project" value="UniProtKB-UniRule"/>
</dbReference>
<feature type="compositionally biased region" description="Acidic residues" evidence="11">
    <location>
        <begin position="638"/>
        <end position="659"/>
    </location>
</feature>
<dbReference type="PROSITE" id="PS01153">
    <property type="entry name" value="NOL1_NOP2_SUN"/>
    <property type="match status" value="1"/>
</dbReference>
<feature type="region of interest" description="Disordered" evidence="11">
    <location>
        <begin position="1"/>
        <end position="170"/>
    </location>
</feature>
<evidence type="ECO:0000313" key="14">
    <source>
        <dbReference type="Proteomes" id="UP001244011"/>
    </source>
</evidence>
<comment type="subcellular location">
    <subcellularLocation>
        <location evidence="1">Nucleus</location>
        <location evidence="1">Nucleolus</location>
    </subcellularLocation>
</comment>
<keyword evidence="8" id="KW-0539">Nucleus</keyword>
<dbReference type="Gene3D" id="3.40.50.150">
    <property type="entry name" value="Vaccinia Virus protein VP39"/>
    <property type="match status" value="1"/>
</dbReference>
<dbReference type="Gene3D" id="3.30.70.1170">
    <property type="entry name" value="Sun protein, domain 3"/>
    <property type="match status" value="1"/>
</dbReference>
<reference evidence="13" key="1">
    <citation type="submission" date="2023-06" db="EMBL/GenBank/DDBJ databases">
        <title>Genome-scale phylogeny and comparative genomics of the fungal order Sordariales.</title>
        <authorList>
            <consortium name="Lawrence Berkeley National Laboratory"/>
            <person name="Hensen N."/>
            <person name="Bonometti L."/>
            <person name="Westerberg I."/>
            <person name="Brannstrom I.O."/>
            <person name="Guillou S."/>
            <person name="Cros-Aarteil S."/>
            <person name="Calhoun S."/>
            <person name="Haridas S."/>
            <person name="Kuo A."/>
            <person name="Mondo S."/>
            <person name="Pangilinan J."/>
            <person name="Riley R."/>
            <person name="Labutti K."/>
            <person name="Andreopoulos B."/>
            <person name="Lipzen A."/>
            <person name="Chen C."/>
            <person name="Yanf M."/>
            <person name="Daum C."/>
            <person name="Ng V."/>
            <person name="Clum A."/>
            <person name="Steindorff A."/>
            <person name="Ohm R."/>
            <person name="Martin F."/>
            <person name="Silar P."/>
            <person name="Natvig D."/>
            <person name="Lalanne C."/>
            <person name="Gautier V."/>
            <person name="Ament-Velasquez S.L."/>
            <person name="Kruys A."/>
            <person name="Hutchinson M.I."/>
            <person name="Powell A.J."/>
            <person name="Barry K."/>
            <person name="Miller A.N."/>
            <person name="Grigoriev I.V."/>
            <person name="Debuchy R."/>
            <person name="Gladieux P."/>
            <person name="Thoren M.H."/>
            <person name="Johannesson H."/>
        </authorList>
    </citation>
    <scope>NUCLEOTIDE SEQUENCE</scope>
    <source>
        <strain evidence="13">8032-3</strain>
    </source>
</reference>